<name>A0A078JC30_BRANA</name>
<accession>A0A078JC30</accession>
<dbReference type="Gramene" id="CDY61767">
    <property type="protein sequence ID" value="CDY61767"/>
    <property type="gene ID" value="GSBRNA2T00034349001"/>
</dbReference>
<proteinExistence type="predicted"/>
<protein>
    <submittedName>
        <fullName evidence="1">BnaAnng17690D protein</fullName>
    </submittedName>
</protein>
<dbReference type="GO" id="GO:0005777">
    <property type="term" value="C:peroxisome"/>
    <property type="evidence" value="ECO:0007669"/>
    <property type="project" value="InterPro"/>
</dbReference>
<sequence length="88" mass="9801">MGLGQSSSGTPWICPFPLSLSPDQIYQSIQSALVKMGSSDKITIWAYVNHTKKTSKKTWDSRIYFLPGGDKASRRVRIETCSKKYKGG</sequence>
<reference evidence="1 2" key="1">
    <citation type="journal article" date="2014" name="Science">
        <title>Plant genetics. Early allopolyploid evolution in the post-Neolithic Brassica napus oilseed genome.</title>
        <authorList>
            <person name="Chalhoub B."/>
            <person name="Denoeud F."/>
            <person name="Liu S."/>
            <person name="Parkin I.A."/>
            <person name="Tang H."/>
            <person name="Wang X."/>
            <person name="Chiquet J."/>
            <person name="Belcram H."/>
            <person name="Tong C."/>
            <person name="Samans B."/>
            <person name="Correa M."/>
            <person name="Da Silva C."/>
            <person name="Just J."/>
            <person name="Falentin C."/>
            <person name="Koh C.S."/>
            <person name="Le Clainche I."/>
            <person name="Bernard M."/>
            <person name="Bento P."/>
            <person name="Noel B."/>
            <person name="Labadie K."/>
            <person name="Alberti A."/>
            <person name="Charles M."/>
            <person name="Arnaud D."/>
            <person name="Guo H."/>
            <person name="Daviaud C."/>
            <person name="Alamery S."/>
            <person name="Jabbari K."/>
            <person name="Zhao M."/>
            <person name="Edger P.P."/>
            <person name="Chelaifa H."/>
            <person name="Tack D."/>
            <person name="Lassalle G."/>
            <person name="Mestiri I."/>
            <person name="Schnel N."/>
            <person name="Le Paslier M.C."/>
            <person name="Fan G."/>
            <person name="Renault V."/>
            <person name="Bayer P.E."/>
            <person name="Golicz A.A."/>
            <person name="Manoli S."/>
            <person name="Lee T.H."/>
            <person name="Thi V.H."/>
            <person name="Chalabi S."/>
            <person name="Hu Q."/>
            <person name="Fan C."/>
            <person name="Tollenaere R."/>
            <person name="Lu Y."/>
            <person name="Battail C."/>
            <person name="Shen J."/>
            <person name="Sidebottom C.H."/>
            <person name="Wang X."/>
            <person name="Canaguier A."/>
            <person name="Chauveau A."/>
            <person name="Berard A."/>
            <person name="Deniot G."/>
            <person name="Guan M."/>
            <person name="Liu Z."/>
            <person name="Sun F."/>
            <person name="Lim Y.P."/>
            <person name="Lyons E."/>
            <person name="Town C.D."/>
            <person name="Bancroft I."/>
            <person name="Wang X."/>
            <person name="Meng J."/>
            <person name="Ma J."/>
            <person name="Pires J.C."/>
            <person name="King G.J."/>
            <person name="Brunel D."/>
            <person name="Delourme R."/>
            <person name="Renard M."/>
            <person name="Aury J.M."/>
            <person name="Adams K.L."/>
            <person name="Batley J."/>
            <person name="Snowdon R.J."/>
            <person name="Tost J."/>
            <person name="Edwards D."/>
            <person name="Zhou Y."/>
            <person name="Hua W."/>
            <person name="Sharpe A.G."/>
            <person name="Paterson A.H."/>
            <person name="Guan C."/>
            <person name="Wincker P."/>
        </authorList>
    </citation>
    <scope>NUCLEOTIDE SEQUENCE [LARGE SCALE GENOMIC DNA]</scope>
    <source>
        <strain evidence="2">cv. Darmor-bzh</strain>
    </source>
</reference>
<evidence type="ECO:0000313" key="1">
    <source>
        <dbReference type="EMBL" id="CDY61767.1"/>
    </source>
</evidence>
<organism evidence="1 2">
    <name type="scientific">Brassica napus</name>
    <name type="common">Rape</name>
    <dbReference type="NCBI Taxonomy" id="3708"/>
    <lineage>
        <taxon>Eukaryota</taxon>
        <taxon>Viridiplantae</taxon>
        <taxon>Streptophyta</taxon>
        <taxon>Embryophyta</taxon>
        <taxon>Tracheophyta</taxon>
        <taxon>Spermatophyta</taxon>
        <taxon>Magnoliopsida</taxon>
        <taxon>eudicotyledons</taxon>
        <taxon>Gunneridae</taxon>
        <taxon>Pentapetalae</taxon>
        <taxon>rosids</taxon>
        <taxon>malvids</taxon>
        <taxon>Brassicales</taxon>
        <taxon>Brassicaceae</taxon>
        <taxon>Brassiceae</taxon>
        <taxon>Brassica</taxon>
    </lineage>
</organism>
<evidence type="ECO:0000313" key="2">
    <source>
        <dbReference type="Proteomes" id="UP000028999"/>
    </source>
</evidence>
<dbReference type="PANTHER" id="PTHR14379">
    <property type="entry name" value="LIMKAIN B LKAP"/>
    <property type="match status" value="1"/>
</dbReference>
<dbReference type="STRING" id="3708.A0A078JC30"/>
<gene>
    <name evidence="1" type="primary">BnaAnng17690D</name>
    <name evidence="1" type="ORF">GSBRNA2T00034349001</name>
</gene>
<dbReference type="GO" id="GO:0010468">
    <property type="term" value="P:regulation of gene expression"/>
    <property type="evidence" value="ECO:0007669"/>
    <property type="project" value="InterPro"/>
</dbReference>
<dbReference type="AlphaFoldDB" id="A0A078JC30"/>
<dbReference type="EMBL" id="LK034037">
    <property type="protein sequence ID" value="CDY61767.1"/>
    <property type="molecule type" value="Genomic_DNA"/>
</dbReference>
<dbReference type="Proteomes" id="UP000028999">
    <property type="component" value="Unassembled WGS sequence"/>
</dbReference>
<dbReference type="PANTHER" id="PTHR14379:SF59">
    <property type="entry name" value="NYN DOMAIN-CONTAINING PROTEIN"/>
    <property type="match status" value="1"/>
</dbReference>
<dbReference type="PaxDb" id="3708-A0A078JC30"/>
<dbReference type="InterPro" id="IPR024768">
    <property type="entry name" value="Marf1"/>
</dbReference>
<keyword evidence="2" id="KW-1185">Reference proteome</keyword>